<keyword evidence="3" id="KW-0295">Fungicide</keyword>
<name>A0A811PIE1_9POAL</name>
<dbReference type="GO" id="GO:0050832">
    <property type="term" value="P:defense response to fungus"/>
    <property type="evidence" value="ECO:0007669"/>
    <property type="project" value="UniProtKB-KW"/>
</dbReference>
<keyword evidence="7" id="KW-1185">Reference proteome</keyword>
<accession>A0A811PIE1</accession>
<comment type="caution">
    <text evidence="6">The sequence shown here is derived from an EMBL/GenBank/DDBJ whole genome shotgun (WGS) entry which is preliminary data.</text>
</comment>
<evidence type="ECO:0000256" key="4">
    <source>
        <dbReference type="ARBA" id="ARBA00022821"/>
    </source>
</evidence>
<reference evidence="6" key="1">
    <citation type="submission" date="2020-10" db="EMBL/GenBank/DDBJ databases">
        <authorList>
            <person name="Han B."/>
            <person name="Lu T."/>
            <person name="Zhao Q."/>
            <person name="Huang X."/>
            <person name="Zhao Y."/>
        </authorList>
    </citation>
    <scope>NUCLEOTIDE SEQUENCE</scope>
</reference>
<dbReference type="Pfam" id="PF07333">
    <property type="entry name" value="SLR1-BP"/>
    <property type="match status" value="1"/>
</dbReference>
<protein>
    <submittedName>
        <fullName evidence="6">Uncharacterized protein</fullName>
    </submittedName>
</protein>
<sequence>MRMRTYHGALLLVLAMVMAMLSTGICTGTTPVPAPAPTVSSPEYPYAYRCWKLLSNSGCDQKACDANCFIKLKGVGLCTHGSVRVACWCYYPCKLAAAARMMTD</sequence>
<evidence type="ECO:0000256" key="2">
    <source>
        <dbReference type="ARBA" id="ARBA00022529"/>
    </source>
</evidence>
<dbReference type="Proteomes" id="UP000604825">
    <property type="component" value="Unassembled WGS sequence"/>
</dbReference>
<comment type="similarity">
    <text evidence="1">Belongs to the DEFL family.</text>
</comment>
<dbReference type="AlphaFoldDB" id="A0A811PIE1"/>
<organism evidence="6 7">
    <name type="scientific">Miscanthus lutarioriparius</name>
    <dbReference type="NCBI Taxonomy" id="422564"/>
    <lineage>
        <taxon>Eukaryota</taxon>
        <taxon>Viridiplantae</taxon>
        <taxon>Streptophyta</taxon>
        <taxon>Embryophyta</taxon>
        <taxon>Tracheophyta</taxon>
        <taxon>Spermatophyta</taxon>
        <taxon>Magnoliopsida</taxon>
        <taxon>Liliopsida</taxon>
        <taxon>Poales</taxon>
        <taxon>Poaceae</taxon>
        <taxon>PACMAD clade</taxon>
        <taxon>Panicoideae</taxon>
        <taxon>Andropogonodae</taxon>
        <taxon>Andropogoneae</taxon>
        <taxon>Saccharinae</taxon>
        <taxon>Miscanthus</taxon>
    </lineage>
</organism>
<evidence type="ECO:0000313" key="6">
    <source>
        <dbReference type="EMBL" id="CAD6242110.1"/>
    </source>
</evidence>
<feature type="signal peptide" evidence="5">
    <location>
        <begin position="1"/>
        <end position="24"/>
    </location>
</feature>
<feature type="chain" id="PRO_5032844821" evidence="5">
    <location>
        <begin position="25"/>
        <end position="104"/>
    </location>
</feature>
<gene>
    <name evidence="6" type="ORF">NCGR_LOCUS27690</name>
</gene>
<evidence type="ECO:0000313" key="7">
    <source>
        <dbReference type="Proteomes" id="UP000604825"/>
    </source>
</evidence>
<evidence type="ECO:0000256" key="1">
    <source>
        <dbReference type="ARBA" id="ARBA00006722"/>
    </source>
</evidence>
<evidence type="ECO:0000256" key="3">
    <source>
        <dbReference type="ARBA" id="ARBA00022577"/>
    </source>
</evidence>
<dbReference type="EMBL" id="CAJGYO010000007">
    <property type="protein sequence ID" value="CAD6242110.1"/>
    <property type="molecule type" value="Genomic_DNA"/>
</dbReference>
<dbReference type="GO" id="GO:0031640">
    <property type="term" value="P:killing of cells of another organism"/>
    <property type="evidence" value="ECO:0007669"/>
    <property type="project" value="UniProtKB-KW"/>
</dbReference>
<keyword evidence="4" id="KW-0611">Plant defense</keyword>
<keyword evidence="5" id="KW-0732">Signal</keyword>
<keyword evidence="2" id="KW-0929">Antimicrobial</keyword>
<dbReference type="PANTHER" id="PTHR33830">
    <property type="entry name" value="DEFENSIN-LIKE PROTEIN 184-RELATED"/>
    <property type="match status" value="1"/>
</dbReference>
<proteinExistence type="inferred from homology"/>
<evidence type="ECO:0000256" key="5">
    <source>
        <dbReference type="SAM" id="SignalP"/>
    </source>
</evidence>
<dbReference type="InterPro" id="IPR010851">
    <property type="entry name" value="DEFL"/>
</dbReference>
<dbReference type="PANTHER" id="PTHR33830:SF3">
    <property type="entry name" value="DEFENSIN-LIKE PROTEIN 127-RELATED"/>
    <property type="match status" value="1"/>
</dbReference>